<dbReference type="AlphaFoldDB" id="A0A444S5C7"/>
<dbReference type="Gene3D" id="3.30.465.10">
    <property type="match status" value="1"/>
</dbReference>
<evidence type="ECO:0000256" key="5">
    <source>
        <dbReference type="SAM" id="MobiDB-lite"/>
    </source>
</evidence>
<comment type="caution">
    <text evidence="7">The sequence shown here is derived from an EMBL/GenBank/DDBJ whole genome shotgun (WGS) entry which is preliminary data.</text>
</comment>
<dbReference type="Pfam" id="PF01565">
    <property type="entry name" value="FAD_binding_4"/>
    <property type="match status" value="1"/>
</dbReference>
<keyword evidence="4" id="KW-0560">Oxidoreductase</keyword>
<sequence length="504" mass="55495">MNAPGSNSINDGVLLALNNLRDIKVNDEDYTVEVAPGNKWVDVYEALAPFKRYAIGGRLKTIGVPGLTLIGGVSYFLNKYGYTMDNVVSYDVILGNGTSVQASQDINPELFWSLKGGAGNFGLVTKFVMKTYDVPLVTSTTQVFNESAVPAFIKATCDMVLSEDGSVGAGAVINLNYNVSTKLVTPQIFGLQETTESPPSRFANFTAIPAVKRIHNVTEPVHWHSKLESPNQMFRIQFGHHTIKPDADQLFWVYQQWRNAVEDIADVKGILPTLVLNSAPKSAAAVGKNNGVGNAFGLDTEESYIWWQIATSWDRPEDDLRVEAWAKNLLGRLHKANKDKGLATEFLYIGDAAEWQDPIQTYGEENLRRLRVARDHANEANFIKVMFDNMKTRPDADWDKVAETLGLANSKGAKERFRQMSKKHNWGAREAGSASPAKPAGKSSTAARPHKPAKVTKTPRKTPAKKKQSTRVDAPEPEGPVLESDREEQSSATLNSDEDAGFEP</sequence>
<accession>A0A444S5C7</accession>
<gene>
    <name evidence="7" type="ORF">VDGE_08901</name>
</gene>
<feature type="compositionally biased region" description="Basic residues" evidence="5">
    <location>
        <begin position="448"/>
        <end position="469"/>
    </location>
</feature>
<dbReference type="InterPro" id="IPR050416">
    <property type="entry name" value="FAD-linked_Oxidoreductase"/>
</dbReference>
<evidence type="ECO:0000256" key="3">
    <source>
        <dbReference type="ARBA" id="ARBA00022827"/>
    </source>
</evidence>
<evidence type="ECO:0000259" key="6">
    <source>
        <dbReference type="PROSITE" id="PS51387"/>
    </source>
</evidence>
<comment type="similarity">
    <text evidence="1">Belongs to the oxygen-dependent FAD-linked oxidoreductase family.</text>
</comment>
<evidence type="ECO:0000256" key="1">
    <source>
        <dbReference type="ARBA" id="ARBA00005466"/>
    </source>
</evidence>
<keyword evidence="3" id="KW-0274">FAD</keyword>
<feature type="region of interest" description="Disordered" evidence="5">
    <location>
        <begin position="412"/>
        <end position="504"/>
    </location>
</feature>
<dbReference type="EMBL" id="RSDZ01000021">
    <property type="protein sequence ID" value="RXG48603.1"/>
    <property type="molecule type" value="Genomic_DNA"/>
</dbReference>
<protein>
    <recommendedName>
        <fullName evidence="6">FAD-binding PCMH-type domain-containing protein</fullName>
    </recommendedName>
</protein>
<name>A0A444S5C7_VERDA</name>
<organism evidence="7 8">
    <name type="scientific">Verticillium dahliae</name>
    <name type="common">Verticillium wilt</name>
    <dbReference type="NCBI Taxonomy" id="27337"/>
    <lineage>
        <taxon>Eukaryota</taxon>
        <taxon>Fungi</taxon>
        <taxon>Dikarya</taxon>
        <taxon>Ascomycota</taxon>
        <taxon>Pezizomycotina</taxon>
        <taxon>Sordariomycetes</taxon>
        <taxon>Hypocreomycetidae</taxon>
        <taxon>Glomerellales</taxon>
        <taxon>Plectosphaerellaceae</taxon>
        <taxon>Verticillium</taxon>
    </lineage>
</organism>
<dbReference type="InterPro" id="IPR006094">
    <property type="entry name" value="Oxid_FAD_bind_N"/>
</dbReference>
<dbReference type="InterPro" id="IPR036318">
    <property type="entry name" value="FAD-bd_PCMH-like_sf"/>
</dbReference>
<dbReference type="PANTHER" id="PTHR42973:SF53">
    <property type="entry name" value="FAD-BINDING PCMH-TYPE DOMAIN-CONTAINING PROTEIN-RELATED"/>
    <property type="match status" value="1"/>
</dbReference>
<dbReference type="Gene3D" id="3.40.462.20">
    <property type="match status" value="1"/>
</dbReference>
<proteinExistence type="inferred from homology"/>
<dbReference type="InterPro" id="IPR016166">
    <property type="entry name" value="FAD-bd_PCMH"/>
</dbReference>
<dbReference type="SUPFAM" id="SSF56176">
    <property type="entry name" value="FAD-binding/transporter-associated domain-like"/>
    <property type="match status" value="1"/>
</dbReference>
<evidence type="ECO:0000256" key="2">
    <source>
        <dbReference type="ARBA" id="ARBA00022630"/>
    </source>
</evidence>
<evidence type="ECO:0000313" key="8">
    <source>
        <dbReference type="Proteomes" id="UP000288725"/>
    </source>
</evidence>
<evidence type="ECO:0000313" key="7">
    <source>
        <dbReference type="EMBL" id="RXG48603.1"/>
    </source>
</evidence>
<feature type="domain" description="FAD-binding PCMH-type" evidence="6">
    <location>
        <begin position="1"/>
        <end position="134"/>
    </location>
</feature>
<keyword evidence="2" id="KW-0285">Flavoprotein</keyword>
<feature type="compositionally biased region" description="Low complexity" evidence="5">
    <location>
        <begin position="431"/>
        <end position="447"/>
    </location>
</feature>
<dbReference type="GO" id="GO:0071949">
    <property type="term" value="F:FAD binding"/>
    <property type="evidence" value="ECO:0007669"/>
    <property type="project" value="InterPro"/>
</dbReference>
<dbReference type="GO" id="GO:0016491">
    <property type="term" value="F:oxidoreductase activity"/>
    <property type="evidence" value="ECO:0007669"/>
    <property type="project" value="UniProtKB-KW"/>
</dbReference>
<dbReference type="PANTHER" id="PTHR42973">
    <property type="entry name" value="BINDING OXIDOREDUCTASE, PUTATIVE (AFU_ORTHOLOGUE AFUA_1G17690)-RELATED"/>
    <property type="match status" value="1"/>
</dbReference>
<dbReference type="InterPro" id="IPR016169">
    <property type="entry name" value="FAD-bd_PCMH_sub2"/>
</dbReference>
<dbReference type="Proteomes" id="UP000288725">
    <property type="component" value="Chromosome 5"/>
</dbReference>
<reference evidence="7 8" key="1">
    <citation type="submission" date="2018-12" db="EMBL/GenBank/DDBJ databases">
        <title>Genome of Verticillium dahliae isolate Getta Getta.</title>
        <authorList>
            <person name="Gardiner D.M."/>
        </authorList>
    </citation>
    <scope>NUCLEOTIDE SEQUENCE [LARGE SCALE GENOMIC DNA]</scope>
    <source>
        <strain evidence="7 8">Getta Getta</strain>
    </source>
</reference>
<dbReference type="PROSITE" id="PS51387">
    <property type="entry name" value="FAD_PCMH"/>
    <property type="match status" value="1"/>
</dbReference>
<evidence type="ECO:0000256" key="4">
    <source>
        <dbReference type="ARBA" id="ARBA00023002"/>
    </source>
</evidence>